<gene>
    <name evidence="1" type="ORF">BpHYR1_041530</name>
</gene>
<evidence type="ECO:0000313" key="1">
    <source>
        <dbReference type="EMBL" id="RNA05322.1"/>
    </source>
</evidence>
<dbReference type="AlphaFoldDB" id="A0A3M7Q296"/>
<organism evidence="1 2">
    <name type="scientific">Brachionus plicatilis</name>
    <name type="common">Marine rotifer</name>
    <name type="synonym">Brachionus muelleri</name>
    <dbReference type="NCBI Taxonomy" id="10195"/>
    <lineage>
        <taxon>Eukaryota</taxon>
        <taxon>Metazoa</taxon>
        <taxon>Spiralia</taxon>
        <taxon>Gnathifera</taxon>
        <taxon>Rotifera</taxon>
        <taxon>Eurotatoria</taxon>
        <taxon>Monogononta</taxon>
        <taxon>Pseudotrocha</taxon>
        <taxon>Ploima</taxon>
        <taxon>Brachionidae</taxon>
        <taxon>Brachionus</taxon>
    </lineage>
</organism>
<keyword evidence="2" id="KW-1185">Reference proteome</keyword>
<evidence type="ECO:0000313" key="2">
    <source>
        <dbReference type="Proteomes" id="UP000276133"/>
    </source>
</evidence>
<name>A0A3M7Q296_BRAPC</name>
<comment type="caution">
    <text evidence="1">The sequence shown here is derived from an EMBL/GenBank/DDBJ whole genome shotgun (WGS) entry which is preliminary data.</text>
</comment>
<sequence length="84" mass="9548">MPVGLGCVCGQGDSYLALVSIRVQIGETFMGQLHHLLNLVTVDLNKSTLVNRKIRLRLFEKFDCRIIFHFPFPFLIKSIIKACI</sequence>
<protein>
    <submittedName>
        <fullName evidence="1">Uncharacterized protein</fullName>
    </submittedName>
</protein>
<dbReference type="EMBL" id="REGN01007775">
    <property type="protein sequence ID" value="RNA05322.1"/>
    <property type="molecule type" value="Genomic_DNA"/>
</dbReference>
<accession>A0A3M7Q296</accession>
<proteinExistence type="predicted"/>
<reference evidence="1 2" key="1">
    <citation type="journal article" date="2018" name="Sci. Rep.">
        <title>Genomic signatures of local adaptation to the degree of environmental predictability in rotifers.</title>
        <authorList>
            <person name="Franch-Gras L."/>
            <person name="Hahn C."/>
            <person name="Garcia-Roger E.M."/>
            <person name="Carmona M.J."/>
            <person name="Serra M."/>
            <person name="Gomez A."/>
        </authorList>
    </citation>
    <scope>NUCLEOTIDE SEQUENCE [LARGE SCALE GENOMIC DNA]</scope>
    <source>
        <strain evidence="1">HYR1</strain>
    </source>
</reference>
<dbReference type="Proteomes" id="UP000276133">
    <property type="component" value="Unassembled WGS sequence"/>
</dbReference>